<organism evidence="1 2">
    <name type="scientific">Strongyloides venezuelensis</name>
    <name type="common">Threadworm</name>
    <dbReference type="NCBI Taxonomy" id="75913"/>
    <lineage>
        <taxon>Eukaryota</taxon>
        <taxon>Metazoa</taxon>
        <taxon>Ecdysozoa</taxon>
        <taxon>Nematoda</taxon>
        <taxon>Chromadorea</taxon>
        <taxon>Rhabditida</taxon>
        <taxon>Tylenchina</taxon>
        <taxon>Panagrolaimomorpha</taxon>
        <taxon>Strongyloidoidea</taxon>
        <taxon>Strongyloididae</taxon>
        <taxon>Strongyloides</taxon>
    </lineage>
</organism>
<protein>
    <submittedName>
        <fullName evidence="2">Restriction endonuclease subunit S</fullName>
    </submittedName>
</protein>
<dbReference type="WBParaSite" id="SVE_0312900.1">
    <property type="protein sequence ID" value="SVE_0312900.1"/>
    <property type="gene ID" value="SVE_0312900"/>
</dbReference>
<dbReference type="Proteomes" id="UP000035680">
    <property type="component" value="Unassembled WGS sequence"/>
</dbReference>
<reference evidence="2" key="2">
    <citation type="submission" date="2015-08" db="UniProtKB">
        <authorList>
            <consortium name="WormBaseParasite"/>
        </authorList>
    </citation>
    <scope>IDENTIFICATION</scope>
</reference>
<dbReference type="AlphaFoldDB" id="A0A0K0F2U9"/>
<name>A0A0K0F2U9_STRVS</name>
<evidence type="ECO:0000313" key="2">
    <source>
        <dbReference type="WBParaSite" id="SVE_0312900.1"/>
    </source>
</evidence>
<keyword evidence="1" id="KW-1185">Reference proteome</keyword>
<proteinExistence type="predicted"/>
<accession>A0A0K0F2U9</accession>
<sequence>MDTQNLKPEDYKDRHLSENDIFKGQLSRKPNYGGSLFIETGITEFKGNKIMNFSAVHNEYILFAGIDNYEHWEDQYD</sequence>
<evidence type="ECO:0000313" key="1">
    <source>
        <dbReference type="Proteomes" id="UP000035680"/>
    </source>
</evidence>
<reference evidence="1" key="1">
    <citation type="submission" date="2014-07" db="EMBL/GenBank/DDBJ databases">
        <authorList>
            <person name="Martin A.A"/>
            <person name="De Silva N."/>
        </authorList>
    </citation>
    <scope>NUCLEOTIDE SEQUENCE</scope>
</reference>